<comment type="caution">
    <text evidence="1">The sequence shown here is derived from an EMBL/GenBank/DDBJ whole genome shotgun (WGS) entry which is preliminary data.</text>
</comment>
<gene>
    <name evidence="1" type="ORF">LTR37_013118</name>
</gene>
<organism evidence="1 2">
    <name type="scientific">Vermiconidia calcicola</name>
    <dbReference type="NCBI Taxonomy" id="1690605"/>
    <lineage>
        <taxon>Eukaryota</taxon>
        <taxon>Fungi</taxon>
        <taxon>Dikarya</taxon>
        <taxon>Ascomycota</taxon>
        <taxon>Pezizomycotina</taxon>
        <taxon>Dothideomycetes</taxon>
        <taxon>Dothideomycetidae</taxon>
        <taxon>Mycosphaerellales</taxon>
        <taxon>Extremaceae</taxon>
        <taxon>Vermiconidia</taxon>
    </lineage>
</organism>
<dbReference type="EMBL" id="JAUTXU010000126">
    <property type="protein sequence ID" value="KAK3705811.1"/>
    <property type="molecule type" value="Genomic_DNA"/>
</dbReference>
<keyword evidence="2" id="KW-1185">Reference proteome</keyword>
<reference evidence="1" key="1">
    <citation type="submission" date="2023-07" db="EMBL/GenBank/DDBJ databases">
        <title>Black Yeasts Isolated from many extreme environments.</title>
        <authorList>
            <person name="Coleine C."/>
            <person name="Stajich J.E."/>
            <person name="Selbmann L."/>
        </authorList>
    </citation>
    <scope>NUCLEOTIDE SEQUENCE</scope>
    <source>
        <strain evidence="1">CCFEE 5714</strain>
    </source>
</reference>
<evidence type="ECO:0000313" key="2">
    <source>
        <dbReference type="Proteomes" id="UP001281147"/>
    </source>
</evidence>
<evidence type="ECO:0000313" key="1">
    <source>
        <dbReference type="EMBL" id="KAK3705811.1"/>
    </source>
</evidence>
<protein>
    <submittedName>
        <fullName evidence="1">Uncharacterized protein</fullName>
    </submittedName>
</protein>
<name>A0ACC3MXE1_9PEZI</name>
<sequence length="683" mass="75801">MPPQAAPAGDAAASESGQSWQDRLWSVGKSLALFFAIQYALRQFMGSGSSTQTPAPEKVVPVDSGAASSTDGGVDYSIFPAQVYPLWPSNVSVDVNMYVSPSVVMPSFSAMPAGSLVVQERAFELEKKKGDFREVHAEFDVPKTVQNNGTLWAHIFVGQHGAELDPASPQYDASKAYRTLRPLTDYLAKKKVRKTRNLLDSSTEGDLEEVIEEDSKGGPTIASYYHPNLTLSFIPDSGAPVLGTLHPAVRQFYTLDATNGRDASGKNGFYYPVLYHNTFWQLRSHMTELNTTHPTSRLEMNVRISTLANWQFNLMASMDEGMKETARKAARGETTPGGGDGSEMELIKETLLDTNPWLLGTTVIVSIFHMFFEMLAFKSDVGHWRKKKDNVGVSVRTILSNVVMQTIIFLYLLDNNEHTSWMILFGQGVGIAIEAWKVTKAVNVRVREPVEGSWAYGKLPVVVAFEDKHTLSETEEKTEEYDRIAFKWMGIVAVPLLGAYAVYSLIYESHKSWYSFIITTLVGSVYAYGFLMMVPSLYINYRLHSVAHMPAKAMTYKFLNTFIDDLFAFTIKMPLLHRLATLRDDVIFFVYIYQAWAYKVDYTRVNEFGQGGDEDEVGDGGKGEKEGVEEKVAGRPLKAPAGAKRERREGEGEVLRELDVNADGLASGKSSGKDAGGGRKRKA</sequence>
<proteinExistence type="predicted"/>
<dbReference type="Proteomes" id="UP001281147">
    <property type="component" value="Unassembled WGS sequence"/>
</dbReference>
<accession>A0ACC3MXE1</accession>